<reference evidence="2 3" key="1">
    <citation type="submission" date="2020-08" db="EMBL/GenBank/DDBJ databases">
        <title>Genomic Encyclopedia of Type Strains, Phase IV (KMG-IV): sequencing the most valuable type-strain genomes for metagenomic binning, comparative biology and taxonomic classification.</title>
        <authorList>
            <person name="Goeker M."/>
        </authorList>
    </citation>
    <scope>NUCLEOTIDE SEQUENCE [LARGE SCALE GENOMIC DNA]</scope>
    <source>
        <strain evidence="2 3">DSM 22198</strain>
    </source>
</reference>
<evidence type="ECO:0000256" key="1">
    <source>
        <dbReference type="SAM" id="Phobius"/>
    </source>
</evidence>
<feature type="transmembrane region" description="Helical" evidence="1">
    <location>
        <begin position="42"/>
        <end position="61"/>
    </location>
</feature>
<gene>
    <name evidence="2" type="ORF">FHS74_002215</name>
</gene>
<keyword evidence="1" id="KW-0472">Membrane</keyword>
<accession>A0A7X0B015</accession>
<comment type="caution">
    <text evidence="2">The sequence shown here is derived from an EMBL/GenBank/DDBJ whole genome shotgun (WGS) entry which is preliminary data.</text>
</comment>
<dbReference type="RefSeq" id="WP_184800308.1">
    <property type="nucleotide sequence ID" value="NZ_JACIIZ010000005.1"/>
</dbReference>
<keyword evidence="1" id="KW-1133">Transmembrane helix</keyword>
<organism evidence="2 3">
    <name type="scientific">Nitrospirillum iridis</name>
    <dbReference type="NCBI Taxonomy" id="765888"/>
    <lineage>
        <taxon>Bacteria</taxon>
        <taxon>Pseudomonadati</taxon>
        <taxon>Pseudomonadota</taxon>
        <taxon>Alphaproteobacteria</taxon>
        <taxon>Rhodospirillales</taxon>
        <taxon>Azospirillaceae</taxon>
        <taxon>Nitrospirillum</taxon>
    </lineage>
</organism>
<protein>
    <submittedName>
        <fullName evidence="2">Putative membrane protein</fullName>
    </submittedName>
</protein>
<dbReference type="EMBL" id="JACIIZ010000005">
    <property type="protein sequence ID" value="MBB6251664.1"/>
    <property type="molecule type" value="Genomic_DNA"/>
</dbReference>
<evidence type="ECO:0000313" key="2">
    <source>
        <dbReference type="EMBL" id="MBB6251664.1"/>
    </source>
</evidence>
<dbReference type="Proteomes" id="UP000539175">
    <property type="component" value="Unassembled WGS sequence"/>
</dbReference>
<feature type="transmembrane region" description="Helical" evidence="1">
    <location>
        <begin position="12"/>
        <end position="30"/>
    </location>
</feature>
<keyword evidence="1" id="KW-0812">Transmembrane</keyword>
<keyword evidence="3" id="KW-1185">Reference proteome</keyword>
<name>A0A7X0B015_9PROT</name>
<proteinExistence type="predicted"/>
<dbReference type="AlphaFoldDB" id="A0A7X0B015"/>
<evidence type="ECO:0000313" key="3">
    <source>
        <dbReference type="Proteomes" id="UP000539175"/>
    </source>
</evidence>
<sequence>MDERPSGGLSQQHRVLLLILGLVMIGGRLWDMGHDQTAGPGMNILVILLGVVILVVALVAGRRRSGR</sequence>